<keyword evidence="3" id="KW-1185">Reference proteome</keyword>
<dbReference type="RefSeq" id="WP_269558400.1">
    <property type="nucleotide sequence ID" value="NZ_CP114767.1"/>
</dbReference>
<name>A0ABY7LNJ9_9BACT</name>
<dbReference type="EMBL" id="CP114767">
    <property type="protein sequence ID" value="WBA40290.1"/>
    <property type="molecule type" value="Genomic_DNA"/>
</dbReference>
<evidence type="ECO:0008006" key="4">
    <source>
        <dbReference type="Google" id="ProtNLM"/>
    </source>
</evidence>
<feature type="transmembrane region" description="Helical" evidence="1">
    <location>
        <begin position="60"/>
        <end position="81"/>
    </location>
</feature>
<reference evidence="2 3" key="1">
    <citation type="submission" date="2022-12" db="EMBL/GenBank/DDBJ databases">
        <title>Hymenobacter canadensis sp. nov. isolated from lake water of the Cambridge Bay, Canada.</title>
        <authorList>
            <person name="Kim W.H."/>
            <person name="Lee Y.M."/>
        </authorList>
    </citation>
    <scope>NUCLEOTIDE SEQUENCE [LARGE SCALE GENOMIC DNA]</scope>
    <source>
        <strain evidence="2 3">PAMC 29467</strain>
    </source>
</reference>
<evidence type="ECO:0000256" key="1">
    <source>
        <dbReference type="SAM" id="Phobius"/>
    </source>
</evidence>
<feature type="transmembrane region" description="Helical" evidence="1">
    <location>
        <begin position="20"/>
        <end position="40"/>
    </location>
</feature>
<protein>
    <recommendedName>
        <fullName evidence="4">DUF304 domain-containing protein</fullName>
    </recommendedName>
</protein>
<keyword evidence="1" id="KW-0472">Membrane</keyword>
<keyword evidence="1" id="KW-0812">Transmembrane</keyword>
<evidence type="ECO:0000313" key="2">
    <source>
        <dbReference type="EMBL" id="WBA40290.1"/>
    </source>
</evidence>
<sequence>MTEPVSLLLRAEPPRWVKAVHYTGIFLLGSFAMVAFGARVMGERAATTATRGLLGPLQVLLWATGAAAAAWILVVALLYLLKAARVIRWGPRQAPGTIQLSQDLVLLADQIIAVRDLKSIVVTSDQYAGAVRGRGVSSGAGKIVLTYKGTAREAAFPVVIQSAQELQLLRHLSAYWRSQQVTAFIMD</sequence>
<dbReference type="Proteomes" id="UP001211005">
    <property type="component" value="Chromosome"/>
</dbReference>
<proteinExistence type="predicted"/>
<gene>
    <name evidence="2" type="ORF">O3303_10655</name>
</gene>
<organism evidence="2 3">
    <name type="scientific">Hymenobacter canadensis</name>
    <dbReference type="NCBI Taxonomy" id="2999067"/>
    <lineage>
        <taxon>Bacteria</taxon>
        <taxon>Pseudomonadati</taxon>
        <taxon>Bacteroidota</taxon>
        <taxon>Cytophagia</taxon>
        <taxon>Cytophagales</taxon>
        <taxon>Hymenobacteraceae</taxon>
        <taxon>Hymenobacter</taxon>
    </lineage>
</organism>
<evidence type="ECO:0000313" key="3">
    <source>
        <dbReference type="Proteomes" id="UP001211005"/>
    </source>
</evidence>
<accession>A0ABY7LNJ9</accession>
<keyword evidence="1" id="KW-1133">Transmembrane helix</keyword>